<evidence type="ECO:0000313" key="3">
    <source>
        <dbReference type="Proteomes" id="UP000608345"/>
    </source>
</evidence>
<sequence>MKKSMYTVCMAAVLATAGNLVHADEVEDAIKEALTAYEQKDYVMAKQSLGMATQLINQLNAKALAALLPEPLAGWEAQAVSDESQGGAMFGGGISVSRRYTKSDQDLKISIMGDSPMLSQMMGIFQNPMIAGSMGKMTRIGKQMAMEGKDGQLTMVVANRFMVTIDGSASMDDKKEYAKAIDLEKLKDM</sequence>
<reference evidence="2" key="2">
    <citation type="submission" date="2020-09" db="EMBL/GenBank/DDBJ databases">
        <authorList>
            <person name="Sun Q."/>
            <person name="Kim S."/>
        </authorList>
    </citation>
    <scope>NUCLEOTIDE SEQUENCE</scope>
    <source>
        <strain evidence="2">KCTC 23732</strain>
    </source>
</reference>
<organism evidence="2 3">
    <name type="scientific">Advenella faeciporci</name>
    <dbReference type="NCBI Taxonomy" id="797535"/>
    <lineage>
        <taxon>Bacteria</taxon>
        <taxon>Pseudomonadati</taxon>
        <taxon>Pseudomonadota</taxon>
        <taxon>Betaproteobacteria</taxon>
        <taxon>Burkholderiales</taxon>
        <taxon>Alcaligenaceae</taxon>
    </lineage>
</organism>
<evidence type="ECO:0000313" key="2">
    <source>
        <dbReference type="EMBL" id="GGW96875.1"/>
    </source>
</evidence>
<protein>
    <submittedName>
        <fullName evidence="2">Uncharacterized protein</fullName>
    </submittedName>
</protein>
<proteinExistence type="predicted"/>
<feature type="signal peptide" evidence="1">
    <location>
        <begin position="1"/>
        <end position="23"/>
    </location>
</feature>
<dbReference type="RefSeq" id="WP_189386124.1">
    <property type="nucleotide sequence ID" value="NZ_BAABFY010000038.1"/>
</dbReference>
<dbReference type="Proteomes" id="UP000608345">
    <property type="component" value="Unassembled WGS sequence"/>
</dbReference>
<name>A0A918JRC2_9BURK</name>
<keyword evidence="1" id="KW-0732">Signal</keyword>
<dbReference type="EMBL" id="BMYS01000033">
    <property type="protein sequence ID" value="GGW96875.1"/>
    <property type="molecule type" value="Genomic_DNA"/>
</dbReference>
<comment type="caution">
    <text evidence="2">The sequence shown here is derived from an EMBL/GenBank/DDBJ whole genome shotgun (WGS) entry which is preliminary data.</text>
</comment>
<evidence type="ECO:0000256" key="1">
    <source>
        <dbReference type="SAM" id="SignalP"/>
    </source>
</evidence>
<feature type="chain" id="PRO_5038056299" evidence="1">
    <location>
        <begin position="24"/>
        <end position="189"/>
    </location>
</feature>
<dbReference type="AlphaFoldDB" id="A0A918JRC2"/>
<accession>A0A918JRC2</accession>
<reference evidence="2" key="1">
    <citation type="journal article" date="2014" name="Int. J. Syst. Evol. Microbiol.">
        <title>Complete genome sequence of Corynebacterium casei LMG S-19264T (=DSM 44701T), isolated from a smear-ripened cheese.</title>
        <authorList>
            <consortium name="US DOE Joint Genome Institute (JGI-PGF)"/>
            <person name="Walter F."/>
            <person name="Albersmeier A."/>
            <person name="Kalinowski J."/>
            <person name="Ruckert C."/>
        </authorList>
    </citation>
    <scope>NUCLEOTIDE SEQUENCE</scope>
    <source>
        <strain evidence="2">KCTC 23732</strain>
    </source>
</reference>
<keyword evidence="3" id="KW-1185">Reference proteome</keyword>
<gene>
    <name evidence="2" type="ORF">GCM10011450_27990</name>
</gene>